<feature type="compositionally biased region" description="Pro residues" evidence="1">
    <location>
        <begin position="49"/>
        <end position="63"/>
    </location>
</feature>
<evidence type="ECO:0000256" key="1">
    <source>
        <dbReference type="SAM" id="MobiDB-lite"/>
    </source>
</evidence>
<feature type="region of interest" description="Disordered" evidence="1">
    <location>
        <begin position="42"/>
        <end position="65"/>
    </location>
</feature>
<proteinExistence type="predicted"/>
<name>A0ABZ2AJW4_9TREE</name>
<evidence type="ECO:0000313" key="3">
    <source>
        <dbReference type="Proteomes" id="UP001432216"/>
    </source>
</evidence>
<dbReference type="Proteomes" id="UP001432216">
    <property type="component" value="Chromosome 1"/>
</dbReference>
<dbReference type="RefSeq" id="XP_064717999.1">
    <property type="nucleotide sequence ID" value="XM_064861927.1"/>
</dbReference>
<accession>A0ABZ2AJW4</accession>
<protein>
    <submittedName>
        <fullName evidence="2">Uncharacterized protein</fullName>
    </submittedName>
</protein>
<organism evidence="2 3">
    <name type="scientific">Cryptococcus decagattii</name>
    <dbReference type="NCBI Taxonomy" id="1859122"/>
    <lineage>
        <taxon>Eukaryota</taxon>
        <taxon>Fungi</taxon>
        <taxon>Dikarya</taxon>
        <taxon>Basidiomycota</taxon>
        <taxon>Agaricomycotina</taxon>
        <taxon>Tremellomycetes</taxon>
        <taxon>Tremellales</taxon>
        <taxon>Cryptococcaceae</taxon>
        <taxon>Cryptococcus</taxon>
        <taxon>Cryptococcus gattii species complex</taxon>
    </lineage>
</organism>
<dbReference type="GeneID" id="89986806"/>
<dbReference type="EMBL" id="CP143806">
    <property type="protein sequence ID" value="WVO18759.1"/>
    <property type="molecule type" value="Genomic_DNA"/>
</dbReference>
<keyword evidence="3" id="KW-1185">Reference proteome</keyword>
<evidence type="ECO:0000313" key="2">
    <source>
        <dbReference type="EMBL" id="WVO18759.1"/>
    </source>
</evidence>
<sequence length="77" mass="8156">MARPWGGTNLLPLFFRLGKAITAAGVLFAALSLLSARQLLSSISSQQQPSPPPPPHSPTPQPPLVTCHLSTLSHHVL</sequence>
<reference evidence="2 3" key="1">
    <citation type="submission" date="2024-01" db="EMBL/GenBank/DDBJ databases">
        <title>Comparative genomics of Cryptococcus and Kwoniella reveals pathogenesis evolution and contrasting modes of karyotype evolution via chromosome fusion or intercentromeric recombination.</title>
        <authorList>
            <person name="Coelho M.A."/>
            <person name="David-Palma M."/>
            <person name="Shea T."/>
            <person name="Bowers K."/>
            <person name="McGinley-Smith S."/>
            <person name="Mohammad A.W."/>
            <person name="Gnirke A."/>
            <person name="Yurkov A.M."/>
            <person name="Nowrousian M."/>
            <person name="Sun S."/>
            <person name="Cuomo C.A."/>
            <person name="Heitman J."/>
        </authorList>
    </citation>
    <scope>NUCLEOTIDE SEQUENCE [LARGE SCALE GENOMIC DNA]</scope>
    <source>
        <strain evidence="2 3">7685027</strain>
    </source>
</reference>
<gene>
    <name evidence="2" type="ORF">IAS62_000030</name>
</gene>